<evidence type="ECO:0000256" key="1">
    <source>
        <dbReference type="SAM" id="MobiDB-lite"/>
    </source>
</evidence>
<evidence type="ECO:0008006" key="4">
    <source>
        <dbReference type="Google" id="ProtNLM"/>
    </source>
</evidence>
<name>A0ABV4U6D9_9BACT</name>
<feature type="compositionally biased region" description="Polar residues" evidence="1">
    <location>
        <begin position="44"/>
        <end position="53"/>
    </location>
</feature>
<gene>
    <name evidence="2" type="ORF">ACERK3_08725</name>
</gene>
<reference evidence="2 3" key="1">
    <citation type="submission" date="2024-08" db="EMBL/GenBank/DDBJ databases">
        <title>Whole-genome sequencing of halo(alkali)philic microorganisms from hypersaline lakes.</title>
        <authorList>
            <person name="Sorokin D.Y."/>
            <person name="Merkel A.Y."/>
            <person name="Messina E."/>
            <person name="Yakimov M."/>
        </authorList>
    </citation>
    <scope>NUCLEOTIDE SEQUENCE [LARGE SCALE GENOMIC DNA]</scope>
    <source>
        <strain evidence="2 3">AB-hyl4</strain>
    </source>
</reference>
<keyword evidence="3" id="KW-1185">Reference proteome</keyword>
<organism evidence="2 3">
    <name type="scientific">Natronomicrosphaera hydrolytica</name>
    <dbReference type="NCBI Taxonomy" id="3242702"/>
    <lineage>
        <taxon>Bacteria</taxon>
        <taxon>Pseudomonadati</taxon>
        <taxon>Planctomycetota</taxon>
        <taxon>Phycisphaerae</taxon>
        <taxon>Phycisphaerales</taxon>
        <taxon>Phycisphaeraceae</taxon>
        <taxon>Natronomicrosphaera</taxon>
    </lineage>
</organism>
<comment type="caution">
    <text evidence="2">The sequence shown here is derived from an EMBL/GenBank/DDBJ whole genome shotgun (WGS) entry which is preliminary data.</text>
</comment>
<dbReference type="RefSeq" id="WP_425345307.1">
    <property type="nucleotide sequence ID" value="NZ_JBGUBD010000005.1"/>
</dbReference>
<evidence type="ECO:0000313" key="3">
    <source>
        <dbReference type="Proteomes" id="UP001575105"/>
    </source>
</evidence>
<feature type="region of interest" description="Disordered" evidence="1">
    <location>
        <begin position="224"/>
        <end position="279"/>
    </location>
</feature>
<sequence>MAFPTASRTRRRWPLLAVACLCCFAGCEESDIQTYQAPRDPEQPRTTQAQPTDEGQAATDAPRTASPDRDANAATGPDQPADMTWSAPDGWQRSSESQPMRLATYYTGEGDNALEVAVSAFPGEVGGALANINRWREQLGLDPLAEDDWQDHVDAFGEEDGVHGYTLRIDADAEVIGPHGMLAAIIRSPHSQRTHFVRALGQADQLDAHEDDVVAFVHTFQPADDSQHDHAHDHGHDHDHDHAHHDHDHAHRNHDHDHAHAHHDHDHNHAHAHEPSGELHLETPEGWQRTQQTSSIVYATYQVGSGENAAAVAVTPLRGEGGGMLANINMWRSQLGLDPVDNEDEQQAETITIDGREAKLIALDGERELSLVVAILPEDDRTWFFRLSGPRAAVHEHREAFEQLLASARFEEN</sequence>
<evidence type="ECO:0000313" key="2">
    <source>
        <dbReference type="EMBL" id="MFA9478379.1"/>
    </source>
</evidence>
<dbReference type="EMBL" id="JBGUBD010000005">
    <property type="protein sequence ID" value="MFA9478379.1"/>
    <property type="molecule type" value="Genomic_DNA"/>
</dbReference>
<proteinExistence type="predicted"/>
<feature type="compositionally biased region" description="Basic and acidic residues" evidence="1">
    <location>
        <begin position="225"/>
        <end position="279"/>
    </location>
</feature>
<protein>
    <recommendedName>
        <fullName evidence="4">DUF1795 domain-containing protein</fullName>
    </recommendedName>
</protein>
<dbReference type="Proteomes" id="UP001575105">
    <property type="component" value="Unassembled WGS sequence"/>
</dbReference>
<accession>A0ABV4U6D9</accession>
<feature type="region of interest" description="Disordered" evidence="1">
    <location>
        <begin position="36"/>
        <end position="96"/>
    </location>
</feature>